<sequence length="400" mass="44949">MTHSLHEPKGYKGYKYGKQKIYPHFKDIRDHDVYEKREYETDKKETPLYDDIKDNINEKNKANDEIKKDSNNNNNNNNNKYNKYNKYNNNKYYKYNDKYSNNYDNSYSNNDYDIPINNYLKRKRKKRIYSKKKKYIFKKKTLVPFEHVNNNIQNDATNSDTYLQSFVIKKKTTNVPLNNKYIENSNIELKNKSKHTLNPALSLMASRAVDGLLGGVHKHMQGTIAISSDGNNSPLANQIVTPNVYGSPNSISPINMTNNIAPLTSNPSPTPPSPLAQSVGTSISPTTVTTNIPGGAPIGSPNIMSQGMVGGVATPPGVQVPNNAIPFNPMNPTNLMPLNQIGQNPAFNIHPTASNLRGDPGNVNYNEVVSITIGIVLSLVLFCFIFGCLTKLCKPKKRRR</sequence>
<evidence type="ECO:0000256" key="2">
    <source>
        <dbReference type="SAM" id="Phobius"/>
    </source>
</evidence>
<evidence type="ECO:0000313" key="4">
    <source>
        <dbReference type="Proteomes" id="UP000240500"/>
    </source>
</evidence>
<feature type="compositionally biased region" description="Low complexity" evidence="1">
    <location>
        <begin position="71"/>
        <end position="87"/>
    </location>
</feature>
<feature type="compositionally biased region" description="Basic and acidic residues" evidence="1">
    <location>
        <begin position="50"/>
        <end position="70"/>
    </location>
</feature>
<dbReference type="Proteomes" id="UP000240500">
    <property type="component" value="Chromosome 11"/>
</dbReference>
<organism evidence="3 4">
    <name type="scientific">Plasmodium reichenowi</name>
    <dbReference type="NCBI Taxonomy" id="5854"/>
    <lineage>
        <taxon>Eukaryota</taxon>
        <taxon>Sar</taxon>
        <taxon>Alveolata</taxon>
        <taxon>Apicomplexa</taxon>
        <taxon>Aconoidasida</taxon>
        <taxon>Haemosporida</taxon>
        <taxon>Plasmodiidae</taxon>
        <taxon>Plasmodium</taxon>
        <taxon>Plasmodium (Laverania)</taxon>
    </lineage>
</organism>
<proteinExistence type="predicted"/>
<accession>A0A2P9DGF1</accession>
<evidence type="ECO:0000313" key="3">
    <source>
        <dbReference type="EMBL" id="SOV80104.1"/>
    </source>
</evidence>
<evidence type="ECO:0000256" key="1">
    <source>
        <dbReference type="SAM" id="MobiDB-lite"/>
    </source>
</evidence>
<gene>
    <name evidence="3" type="ORF">PRG01_1114600</name>
</gene>
<keyword evidence="2" id="KW-0472">Membrane</keyword>
<protein>
    <submittedName>
        <fullName evidence="3">Uncharacterized protein</fullName>
    </submittedName>
</protein>
<dbReference type="EMBL" id="LT969574">
    <property type="protein sequence ID" value="SOV80104.1"/>
    <property type="molecule type" value="Genomic_DNA"/>
</dbReference>
<feature type="region of interest" description="Disordered" evidence="1">
    <location>
        <begin position="50"/>
        <end position="87"/>
    </location>
</feature>
<dbReference type="AlphaFoldDB" id="A0A2P9DGF1"/>
<feature type="transmembrane region" description="Helical" evidence="2">
    <location>
        <begin position="368"/>
        <end position="390"/>
    </location>
</feature>
<keyword evidence="2" id="KW-0812">Transmembrane</keyword>
<keyword evidence="2" id="KW-1133">Transmembrane helix</keyword>
<dbReference type="VEuPathDB" id="PlasmoDB:PRG01_1114600"/>
<name>A0A2P9DGF1_PLARE</name>
<dbReference type="OrthoDB" id="386975at2759"/>
<reference evidence="3 4" key="1">
    <citation type="submission" date="2016-09" db="EMBL/GenBank/DDBJ databases">
        <authorList>
            <consortium name="Pathogen Informatics"/>
        </authorList>
    </citation>
    <scope>NUCLEOTIDE SEQUENCE [LARGE SCALE GENOMIC DNA]</scope>
</reference>
<dbReference type="VEuPathDB" id="PlasmoDB:PRCDC_1115800"/>